<accession>A0A1V0B4Q1</accession>
<dbReference type="InterPro" id="IPR036278">
    <property type="entry name" value="Sialidase_sf"/>
</dbReference>
<dbReference type="Proteomes" id="UP000243488">
    <property type="component" value="Chromosome"/>
</dbReference>
<dbReference type="RefSeq" id="WP_080049765.1">
    <property type="nucleotide sequence ID" value="NZ_CP020100.1"/>
</dbReference>
<feature type="domain" description="Sialidase" evidence="1">
    <location>
        <begin position="87"/>
        <end position="414"/>
    </location>
</feature>
<dbReference type="SUPFAM" id="SSF50939">
    <property type="entry name" value="Sialidases"/>
    <property type="match status" value="1"/>
</dbReference>
<dbReference type="PANTHER" id="PTHR43752">
    <property type="entry name" value="BNR/ASP-BOX REPEAT FAMILY PROTEIN"/>
    <property type="match status" value="1"/>
</dbReference>
<gene>
    <name evidence="2" type="ORF">BVH74_09195</name>
</gene>
<name>A0A1V0B4Q1_9GAMM</name>
<dbReference type="InterPro" id="IPR011040">
    <property type="entry name" value="Sialidase"/>
</dbReference>
<dbReference type="Pfam" id="PF13088">
    <property type="entry name" value="BNR_2"/>
    <property type="match status" value="1"/>
</dbReference>
<proteinExistence type="predicted"/>
<dbReference type="Gene3D" id="2.120.10.10">
    <property type="match status" value="1"/>
</dbReference>
<evidence type="ECO:0000259" key="1">
    <source>
        <dbReference type="Pfam" id="PF13088"/>
    </source>
</evidence>
<evidence type="ECO:0000313" key="2">
    <source>
        <dbReference type="EMBL" id="AQZ94912.1"/>
    </source>
</evidence>
<dbReference type="AlphaFoldDB" id="A0A1V0B4Q1"/>
<protein>
    <recommendedName>
        <fullName evidence="1">Sialidase domain-containing protein</fullName>
    </recommendedName>
</protein>
<organism evidence="2 3">
    <name type="scientific">Halopseudomonas phragmitis</name>
    <dbReference type="NCBI Taxonomy" id="1931241"/>
    <lineage>
        <taxon>Bacteria</taxon>
        <taxon>Pseudomonadati</taxon>
        <taxon>Pseudomonadota</taxon>
        <taxon>Gammaproteobacteria</taxon>
        <taxon>Pseudomonadales</taxon>
        <taxon>Pseudomonadaceae</taxon>
        <taxon>Halopseudomonas</taxon>
    </lineage>
</organism>
<dbReference type="PANTHER" id="PTHR43752:SF2">
    <property type="entry name" value="BNR_ASP-BOX REPEAT FAMILY PROTEIN"/>
    <property type="match status" value="1"/>
</dbReference>
<dbReference type="KEGG" id="ppha:BVH74_09195"/>
<dbReference type="STRING" id="1931241.BVH74_09195"/>
<keyword evidence="3" id="KW-1185">Reference proteome</keyword>
<dbReference type="CDD" id="cd15482">
    <property type="entry name" value="Sialidase_non-viral"/>
    <property type="match status" value="1"/>
</dbReference>
<evidence type="ECO:0000313" key="3">
    <source>
        <dbReference type="Proteomes" id="UP000243488"/>
    </source>
</evidence>
<reference evidence="2 3" key="1">
    <citation type="submission" date="2017-03" db="EMBL/GenBank/DDBJ databases">
        <title>Complete genome sequence of the novel DNRA strain Pseudomonas sp. S-6-2 isolated from Chinese polluted river sediment. Journal of Biotechnology.</title>
        <authorList>
            <person name="Li J."/>
            <person name="Xiang F."/>
            <person name="Wang L."/>
            <person name="Xi L."/>
            <person name="Liu J."/>
        </authorList>
    </citation>
    <scope>NUCLEOTIDE SEQUENCE [LARGE SCALE GENOMIC DNA]</scope>
    <source>
        <strain evidence="2 3">S-6-2</strain>
    </source>
</reference>
<dbReference type="EMBL" id="CP020100">
    <property type="protein sequence ID" value="AQZ94912.1"/>
    <property type="molecule type" value="Genomic_DNA"/>
</dbReference>
<sequence>MKVLGMLGRRAMLAPLVVVVFVSASLTRPDYQWSGFQVPEVSGNTLEAISEQLSGHERKPVYEQRFASSDLDEFVHSPSITALPDGGLMAAWFAGSREGAADVEIRTSRFDPATGWSDEEALVTREMTRQALGKPIRKLGNPVIALAPDQRLWLFYVSVSLGGWAGSAINSMVSEDFGQSWSEPQQLVTSPFINISTLVRAAPVFHQDGSIGLPVYHEFLGKFPEYLYLSADGRIQDKFRIADGTNSLQPTVVPLDEQRAIALLRYAGRRGHALAAVTEDGGRTWSEEQVIAPWNPNSSLAAVRSHRNTLLVAQNNLIDGRFRLSLDESTPSLSTWSLVMDLDSSPDPDGQPFAREDYEPLLATKFIASSGERRRSLVNKFMQQLDQRLCRDGACVFEYEYPYMINAGNGVFHLVYAWNNSFIKHVSFNTDWLEVQP</sequence>